<dbReference type="OrthoDB" id="3905718at2759"/>
<dbReference type="Pfam" id="PF24864">
    <property type="entry name" value="DUF7730"/>
    <property type="match status" value="1"/>
</dbReference>
<dbReference type="Proteomes" id="UP000660729">
    <property type="component" value="Unassembled WGS sequence"/>
</dbReference>
<feature type="domain" description="DUF7730" evidence="1">
    <location>
        <begin position="167"/>
        <end position="308"/>
    </location>
</feature>
<dbReference type="AlphaFoldDB" id="A0A8H6VP00"/>
<accession>A0A8H6VP00</accession>
<dbReference type="InterPro" id="IPR056632">
    <property type="entry name" value="DUF7730"/>
</dbReference>
<evidence type="ECO:0000259" key="1">
    <source>
        <dbReference type="Pfam" id="PF24864"/>
    </source>
</evidence>
<reference evidence="2" key="1">
    <citation type="submission" date="2020-04" db="EMBL/GenBank/DDBJ databases">
        <title>Draft genome resource of the tomato pathogen Pseudocercospora fuligena.</title>
        <authorList>
            <person name="Zaccaron A."/>
        </authorList>
    </citation>
    <scope>NUCLEOTIDE SEQUENCE</scope>
    <source>
        <strain evidence="2">PF001</strain>
    </source>
</reference>
<protein>
    <recommendedName>
        <fullName evidence="1">DUF7730 domain-containing protein</fullName>
    </recommendedName>
</protein>
<name>A0A8H6VP00_9PEZI</name>
<organism evidence="2 3">
    <name type="scientific">Pseudocercospora fuligena</name>
    <dbReference type="NCBI Taxonomy" id="685502"/>
    <lineage>
        <taxon>Eukaryota</taxon>
        <taxon>Fungi</taxon>
        <taxon>Dikarya</taxon>
        <taxon>Ascomycota</taxon>
        <taxon>Pezizomycotina</taxon>
        <taxon>Dothideomycetes</taxon>
        <taxon>Dothideomycetidae</taxon>
        <taxon>Mycosphaerellales</taxon>
        <taxon>Mycosphaerellaceae</taxon>
        <taxon>Pseudocercospora</taxon>
    </lineage>
</organism>
<evidence type="ECO:0000313" key="2">
    <source>
        <dbReference type="EMBL" id="KAF7197307.1"/>
    </source>
</evidence>
<sequence length="432" mass="50207">MSDTNVGDDGPALAAALDAQARKTLKQEISNIVSPFRISQEEPPFTMGELIIMGIVMKECRFGNEEWCTSEEDIMLWIGDTFLYYAREMMSALVSGWAYQHHGFDDQQIYSGPPLYGFYDALHSHDLPVEGCTNKYIDWIAYQIVPHRARAYLSRWLCPPGEGSFRFLDLPPELRNRIYNNLFHFSGSTIDTYRSKLPKHEYEDPSYHQYRDKRRLKITELRHDAPDEQEFSNSRTRFSWVHPEEVSKLLSILVTCRQIHTEAKAIFYSNNVFAFDSISSLSHTLRYRLHSNRAQFLRHVQIDMGIFHRNGSDHIEDAFWRLASIPLDSLKLIESHCPAPVDSNRKSYCLRGKRHDQKLAKIGSKLDALVEACRNAKHVVFVPVQWTERDGEEHYCYALKRCVIGKLKQEGKEKMKCCSMMLPPKEREEMVD</sequence>
<dbReference type="PANTHER" id="PTHR38790">
    <property type="entry name" value="2EXR DOMAIN-CONTAINING PROTEIN-RELATED"/>
    <property type="match status" value="1"/>
</dbReference>
<comment type="caution">
    <text evidence="2">The sequence shown here is derived from an EMBL/GenBank/DDBJ whole genome shotgun (WGS) entry which is preliminary data.</text>
</comment>
<proteinExistence type="predicted"/>
<evidence type="ECO:0000313" key="3">
    <source>
        <dbReference type="Proteomes" id="UP000660729"/>
    </source>
</evidence>
<dbReference type="EMBL" id="JABCIY010000016">
    <property type="protein sequence ID" value="KAF7197307.1"/>
    <property type="molecule type" value="Genomic_DNA"/>
</dbReference>
<gene>
    <name evidence="2" type="ORF">HII31_01358</name>
</gene>
<keyword evidence="3" id="KW-1185">Reference proteome</keyword>